<dbReference type="InterPro" id="IPR036409">
    <property type="entry name" value="Aldolase_II/adducin_N_sf"/>
</dbReference>
<dbReference type="GO" id="GO:0046872">
    <property type="term" value="F:metal ion binding"/>
    <property type="evidence" value="ECO:0007669"/>
    <property type="project" value="UniProtKB-KW"/>
</dbReference>
<sequence>MREEKVDGEESGPLSGIRHYGRLHPSVIRDTNNAPDPVLYDVLLGYGARWLPGGESHVMRCVPNPTYKSGPLFHGNHSPPRYALSHRTRPSRDSSLQPLDLSQMNDTTTRHKIIDTCQKMNRVGLNQGTSGNISVRTPDGFLITPSGLDYDSMQPADIVAMGFDANHEGRRLPSSEWRIHRDILRARDDIHAIIHTHAMFCTTLAIHGLSIPAIHYLVVLAGGDDIPCVPYAPPTTQALSDIVLPALAERQACLMAHHGAIVIGANLDKTFDLLVEVENLAAQYWRALQIGPPPVLNHRQIREMQKIMNTYGKQKNPTSPP</sequence>
<keyword evidence="1" id="KW-0479">Metal-binding</keyword>
<dbReference type="SUPFAM" id="SSF53639">
    <property type="entry name" value="AraD/HMP-PK domain-like"/>
    <property type="match status" value="1"/>
</dbReference>
<name>A0A450TU31_9GAMM</name>
<gene>
    <name evidence="4" type="ORF">BECKFW1821C_GA0114237_103245</name>
</gene>
<dbReference type="SMART" id="SM01007">
    <property type="entry name" value="Aldolase_II"/>
    <property type="match status" value="1"/>
</dbReference>
<feature type="domain" description="Class II aldolase/adducin N-terminal" evidence="3">
    <location>
        <begin position="111"/>
        <end position="285"/>
    </location>
</feature>
<evidence type="ECO:0000256" key="1">
    <source>
        <dbReference type="ARBA" id="ARBA00022723"/>
    </source>
</evidence>
<reference evidence="4" key="1">
    <citation type="submission" date="2019-02" db="EMBL/GenBank/DDBJ databases">
        <authorList>
            <person name="Gruber-Vodicka R. H."/>
            <person name="Seah K. B. B."/>
        </authorList>
    </citation>
    <scope>NUCLEOTIDE SEQUENCE</scope>
    <source>
        <strain evidence="4">BECK_BZ131</strain>
    </source>
</reference>
<dbReference type="AlphaFoldDB" id="A0A450TU31"/>
<dbReference type="Pfam" id="PF00596">
    <property type="entry name" value="Aldolase_II"/>
    <property type="match status" value="1"/>
</dbReference>
<dbReference type="PANTHER" id="PTHR22789:SF0">
    <property type="entry name" value="3-OXO-TETRONATE 4-PHOSPHATE DECARBOXYLASE-RELATED"/>
    <property type="match status" value="1"/>
</dbReference>
<dbReference type="GO" id="GO:0019323">
    <property type="term" value="P:pentose catabolic process"/>
    <property type="evidence" value="ECO:0007669"/>
    <property type="project" value="TreeGrafter"/>
</dbReference>
<accession>A0A450TU31</accession>
<keyword evidence="2" id="KW-0456">Lyase</keyword>
<dbReference type="EMBL" id="CAADFE010000032">
    <property type="protein sequence ID" value="VFJ72218.1"/>
    <property type="molecule type" value="Genomic_DNA"/>
</dbReference>
<organism evidence="4">
    <name type="scientific">Candidatus Kentrum sp. FW</name>
    <dbReference type="NCBI Taxonomy" id="2126338"/>
    <lineage>
        <taxon>Bacteria</taxon>
        <taxon>Pseudomonadati</taxon>
        <taxon>Pseudomonadota</taxon>
        <taxon>Gammaproteobacteria</taxon>
        <taxon>Candidatus Kentrum</taxon>
    </lineage>
</organism>
<dbReference type="GO" id="GO:0016832">
    <property type="term" value="F:aldehyde-lyase activity"/>
    <property type="evidence" value="ECO:0007669"/>
    <property type="project" value="TreeGrafter"/>
</dbReference>
<evidence type="ECO:0000313" key="4">
    <source>
        <dbReference type="EMBL" id="VFJ72218.1"/>
    </source>
</evidence>
<dbReference type="InterPro" id="IPR001303">
    <property type="entry name" value="Aldolase_II/adducin_N"/>
</dbReference>
<dbReference type="GO" id="GO:0005829">
    <property type="term" value="C:cytosol"/>
    <property type="evidence" value="ECO:0007669"/>
    <property type="project" value="TreeGrafter"/>
</dbReference>
<evidence type="ECO:0000259" key="3">
    <source>
        <dbReference type="SMART" id="SM01007"/>
    </source>
</evidence>
<dbReference type="PANTHER" id="PTHR22789">
    <property type="entry name" value="FUCULOSE PHOSPHATE ALDOLASE"/>
    <property type="match status" value="1"/>
</dbReference>
<dbReference type="InterPro" id="IPR050197">
    <property type="entry name" value="Aldolase_class_II_sugar_metab"/>
</dbReference>
<proteinExistence type="predicted"/>
<dbReference type="Gene3D" id="3.40.225.10">
    <property type="entry name" value="Class II aldolase/adducin N-terminal domain"/>
    <property type="match status" value="1"/>
</dbReference>
<evidence type="ECO:0000256" key="2">
    <source>
        <dbReference type="ARBA" id="ARBA00023239"/>
    </source>
</evidence>
<protein>
    <submittedName>
        <fullName evidence="4">Ribulose-5-phosphate 4-epimerase/Fuculose-1-phosphate aldolase</fullName>
    </submittedName>
</protein>